<feature type="region of interest" description="Disordered" evidence="5">
    <location>
        <begin position="276"/>
        <end position="299"/>
    </location>
</feature>
<evidence type="ECO:0000259" key="7">
    <source>
        <dbReference type="PROSITE" id="PS50850"/>
    </source>
</evidence>
<feature type="transmembrane region" description="Helical" evidence="6">
    <location>
        <begin position="227"/>
        <end position="245"/>
    </location>
</feature>
<comment type="caution">
    <text evidence="8">The sequence shown here is derived from an EMBL/GenBank/DDBJ whole genome shotgun (WGS) entry which is preliminary data.</text>
</comment>
<comment type="subcellular location">
    <subcellularLocation>
        <location evidence="1">Membrane</location>
        <topology evidence="1">Multi-pass membrane protein</topology>
    </subcellularLocation>
</comment>
<name>A0A0N0NPG7_9EURO</name>
<feature type="transmembrane region" description="Helical" evidence="6">
    <location>
        <begin position="421"/>
        <end position="439"/>
    </location>
</feature>
<feature type="transmembrane region" description="Helical" evidence="6">
    <location>
        <begin position="105"/>
        <end position="125"/>
    </location>
</feature>
<evidence type="ECO:0000313" key="9">
    <source>
        <dbReference type="Proteomes" id="UP000038010"/>
    </source>
</evidence>
<dbReference type="Pfam" id="PF07690">
    <property type="entry name" value="MFS_1"/>
    <property type="match status" value="1"/>
</dbReference>
<dbReference type="RefSeq" id="XP_018002694.1">
    <property type="nucleotide sequence ID" value="XM_018142158.1"/>
</dbReference>
<dbReference type="InterPro" id="IPR020846">
    <property type="entry name" value="MFS_dom"/>
</dbReference>
<feature type="transmembrane region" description="Helical" evidence="6">
    <location>
        <begin position="382"/>
        <end position="400"/>
    </location>
</feature>
<evidence type="ECO:0000256" key="1">
    <source>
        <dbReference type="ARBA" id="ARBA00004141"/>
    </source>
</evidence>
<evidence type="ECO:0000256" key="3">
    <source>
        <dbReference type="ARBA" id="ARBA00022989"/>
    </source>
</evidence>
<dbReference type="GO" id="GO:0005886">
    <property type="term" value="C:plasma membrane"/>
    <property type="evidence" value="ECO:0007669"/>
    <property type="project" value="TreeGrafter"/>
</dbReference>
<evidence type="ECO:0000256" key="5">
    <source>
        <dbReference type="SAM" id="MobiDB-lite"/>
    </source>
</evidence>
<keyword evidence="9" id="KW-1185">Reference proteome</keyword>
<dbReference type="PANTHER" id="PTHR23502">
    <property type="entry name" value="MAJOR FACILITATOR SUPERFAMILY"/>
    <property type="match status" value="1"/>
</dbReference>
<proteinExistence type="predicted"/>
<dbReference type="AlphaFoldDB" id="A0A0N0NPG7"/>
<keyword evidence="2 6" id="KW-0812">Transmembrane</keyword>
<evidence type="ECO:0000313" key="8">
    <source>
        <dbReference type="EMBL" id="KPI42731.1"/>
    </source>
</evidence>
<accession>A0A0N0NPG7</accession>
<feature type="transmembrane region" description="Helical" evidence="6">
    <location>
        <begin position="137"/>
        <end position="154"/>
    </location>
</feature>
<dbReference type="VEuPathDB" id="FungiDB:AB675_2205"/>
<reference evidence="8 9" key="1">
    <citation type="submission" date="2015-06" db="EMBL/GenBank/DDBJ databases">
        <title>Draft genome of the ant-associated black yeast Phialophora attae CBS 131958.</title>
        <authorList>
            <person name="Moreno L.F."/>
            <person name="Stielow B.J."/>
            <person name="de Hoog S."/>
            <person name="Vicente V.A."/>
            <person name="Weiss V.A."/>
            <person name="de Vries M."/>
            <person name="Cruz L.M."/>
            <person name="Souza E.M."/>
        </authorList>
    </citation>
    <scope>NUCLEOTIDE SEQUENCE [LARGE SCALE GENOMIC DNA]</scope>
    <source>
        <strain evidence="8 9">CBS 131958</strain>
    </source>
</reference>
<dbReference type="OrthoDB" id="2585655at2759"/>
<protein>
    <submittedName>
        <fullName evidence="8">Putative MFS-type transporter</fullName>
    </submittedName>
</protein>
<dbReference type="Gene3D" id="1.20.1250.20">
    <property type="entry name" value="MFS general substrate transporter like domains"/>
    <property type="match status" value="1"/>
</dbReference>
<dbReference type="SUPFAM" id="SSF103473">
    <property type="entry name" value="MFS general substrate transporter"/>
    <property type="match status" value="1"/>
</dbReference>
<organism evidence="8 9">
    <name type="scientific">Cyphellophora attinorum</name>
    <dbReference type="NCBI Taxonomy" id="1664694"/>
    <lineage>
        <taxon>Eukaryota</taxon>
        <taxon>Fungi</taxon>
        <taxon>Dikarya</taxon>
        <taxon>Ascomycota</taxon>
        <taxon>Pezizomycotina</taxon>
        <taxon>Eurotiomycetes</taxon>
        <taxon>Chaetothyriomycetidae</taxon>
        <taxon>Chaetothyriales</taxon>
        <taxon>Cyphellophoraceae</taxon>
        <taxon>Cyphellophora</taxon>
    </lineage>
</organism>
<evidence type="ECO:0000256" key="2">
    <source>
        <dbReference type="ARBA" id="ARBA00022692"/>
    </source>
</evidence>
<feature type="transmembrane region" description="Helical" evidence="6">
    <location>
        <begin position="166"/>
        <end position="189"/>
    </location>
</feature>
<evidence type="ECO:0000256" key="6">
    <source>
        <dbReference type="SAM" id="Phobius"/>
    </source>
</evidence>
<dbReference type="PROSITE" id="PS50850">
    <property type="entry name" value="MFS"/>
    <property type="match status" value="1"/>
</dbReference>
<feature type="domain" description="Major facilitator superfamily (MFS) profile" evidence="7">
    <location>
        <begin position="70"/>
        <end position="535"/>
    </location>
</feature>
<keyword evidence="3 6" id="KW-1133">Transmembrane helix</keyword>
<keyword evidence="4 6" id="KW-0472">Membrane</keyword>
<dbReference type="InterPro" id="IPR011701">
    <property type="entry name" value="MFS"/>
</dbReference>
<dbReference type="EMBL" id="LFJN01000006">
    <property type="protein sequence ID" value="KPI42731.1"/>
    <property type="molecule type" value="Genomic_DNA"/>
</dbReference>
<dbReference type="GeneID" id="28734038"/>
<dbReference type="PANTHER" id="PTHR23502:SF20">
    <property type="entry name" value="TRANSPORTER, PUTATIVE (AFU_ORTHOLOGUE AFUA_6G13880)-RELATED"/>
    <property type="match status" value="1"/>
</dbReference>
<dbReference type="Proteomes" id="UP000038010">
    <property type="component" value="Unassembled WGS sequence"/>
</dbReference>
<feature type="transmembrane region" description="Helical" evidence="6">
    <location>
        <begin position="69"/>
        <end position="93"/>
    </location>
</feature>
<gene>
    <name evidence="8" type="ORF">AB675_2205</name>
</gene>
<evidence type="ECO:0000256" key="4">
    <source>
        <dbReference type="ARBA" id="ARBA00023136"/>
    </source>
</evidence>
<feature type="transmembrane region" description="Helical" evidence="6">
    <location>
        <begin position="337"/>
        <end position="362"/>
    </location>
</feature>
<sequence>MPLGILEDRKLEHVPGTAPLNEIGREDSEIAGVDAGLLKHDASGEIILVPQPSDSPNDPYNWPRWKKEAFTWAFAYGCGCVGAVGPLLGAAFVPLAKEWDTDLTTFISGAQGGVIATIAGGSLLWNTLAVKYGKRPVYLITSVGLAVTCFWAAAANTFGNFVAARVVQGLCMSPMEALIPASIADIWFVHERGYRTAIFNLGVLGGINLATPIAGAIIEASGWRTCMNAMGGAFILQLILTFFFMPESAFDRTGTINIDTGKKNVVTDKMIDSEHVEQDEKGAASTTTATHSPPQLSASEPKMSFWQEMKPWSGYVHHVSIWDTCVRPFFLLASPAVAWATLLFTTCISWLVGISITLSQIFSAPPYNFSVRSVGATNLSSFVASVLGTLVAGPLIDGIVKRMSKRNKGIFEPEFRLPVMVTYLLFTATGFFGWGQSAYAQEPWAVPVVLCMGIINFGIQLGTTGVVAYVVDCHREQAGEAFAVMNFVKNMFAFGMTFYINNWIAIQGVRDCFFTIGGITIACTLVTVPMYIYGKRARSFVARHNIAKRTS</sequence>
<feature type="transmembrane region" description="Helical" evidence="6">
    <location>
        <begin position="513"/>
        <end position="533"/>
    </location>
</feature>
<feature type="transmembrane region" description="Helical" evidence="6">
    <location>
        <begin position="201"/>
        <end position="221"/>
    </location>
</feature>
<dbReference type="InterPro" id="IPR036259">
    <property type="entry name" value="MFS_trans_sf"/>
</dbReference>
<feature type="transmembrane region" description="Helical" evidence="6">
    <location>
        <begin position="445"/>
        <end position="471"/>
    </location>
</feature>
<feature type="transmembrane region" description="Helical" evidence="6">
    <location>
        <begin position="483"/>
        <end position="501"/>
    </location>
</feature>
<dbReference type="STRING" id="1664694.A0A0N0NPG7"/>
<dbReference type="GO" id="GO:0022857">
    <property type="term" value="F:transmembrane transporter activity"/>
    <property type="evidence" value="ECO:0007669"/>
    <property type="project" value="InterPro"/>
</dbReference>